<dbReference type="GO" id="GO:0071972">
    <property type="term" value="F:peptidoglycan L,D-transpeptidase activity"/>
    <property type="evidence" value="ECO:0007669"/>
    <property type="project" value="TreeGrafter"/>
</dbReference>
<proteinExistence type="predicted"/>
<evidence type="ECO:0000313" key="4">
    <source>
        <dbReference type="Proteomes" id="UP000196365"/>
    </source>
</evidence>
<sequence>MDTKRVKIIRMVISILIFSLIGRLFSLSILQHDEYSTKAYNQVSQEIKTYYPRGKILDRYGIPLSGRNEIIEENIILPEYKQRNLAAHVIGDLQYNYNNNTVEGVKGISGLQKIFDEELNGGLPIKILQYKDGRGQAISQGDYYVYGDHLNQGKNIKVTLDYHIQKVIEKEIESFVNEMPENNIGINPMGVAVVVMNVQNGEILGMASWGDENNKAVQSFPFGSVFKTLVSAVALEEGVVELDEEFLCNGTILIENQMKHCHKTEGHGKLTFKEGFAQSCNSVFFEVANRLTEYNPNGTIKGNKVIDFARKFGFTLYDKTQLDSFILSDKYSKNTLPDRITCQMDVFNMALGQGKIEASPLIATKIMATIANGGIMREPLLVKEILNQEGKSVEKFNNGNGERVISKQVNKKLQFLLREVAISGTAQGINDSKYGNIAGKTGTAENGTVNSHAWFSGYFPTDQPKYAMTVFVEQGKSGSRTAVPLFDGIADEILKLGQRN</sequence>
<keyword evidence="4" id="KW-1185">Reference proteome</keyword>
<protein>
    <submittedName>
        <fullName evidence="3">Penicillin-binding protein 2</fullName>
    </submittedName>
</protein>
<dbReference type="Gene3D" id="3.40.710.10">
    <property type="entry name" value="DD-peptidase/beta-lactamase superfamily"/>
    <property type="match status" value="1"/>
</dbReference>
<dbReference type="GO" id="GO:0005886">
    <property type="term" value="C:plasma membrane"/>
    <property type="evidence" value="ECO:0007669"/>
    <property type="project" value="TreeGrafter"/>
</dbReference>
<reference evidence="3 4" key="1">
    <citation type="submission" date="2017-02" db="EMBL/GenBank/DDBJ databases">
        <authorList>
            <person name="Peterson S.W."/>
        </authorList>
    </citation>
    <scope>NUCLEOTIDE SEQUENCE [LARGE SCALE GENOMIC DNA]</scope>
    <source>
        <strain evidence="3 4">DSM 15102</strain>
    </source>
</reference>
<dbReference type="InterPro" id="IPR001460">
    <property type="entry name" value="PCN-bd_Tpept"/>
</dbReference>
<accession>A0A1T4K7V9</accession>
<gene>
    <name evidence="3" type="ORF">SAMN02745973_00406</name>
</gene>
<dbReference type="RefSeq" id="WP_087677843.1">
    <property type="nucleotide sequence ID" value="NZ_FUWV01000001.1"/>
</dbReference>
<dbReference type="PANTHER" id="PTHR30627">
    <property type="entry name" value="PEPTIDOGLYCAN D,D-TRANSPEPTIDASE"/>
    <property type="match status" value="1"/>
</dbReference>
<dbReference type="GO" id="GO:0071555">
    <property type="term" value="P:cell wall organization"/>
    <property type="evidence" value="ECO:0007669"/>
    <property type="project" value="TreeGrafter"/>
</dbReference>
<dbReference type="GO" id="GO:0008658">
    <property type="term" value="F:penicillin binding"/>
    <property type="evidence" value="ECO:0007669"/>
    <property type="project" value="InterPro"/>
</dbReference>
<organism evidence="3 4">
    <name type="scientific">Garciella nitratireducens DSM 15102</name>
    <dbReference type="NCBI Taxonomy" id="1121911"/>
    <lineage>
        <taxon>Bacteria</taxon>
        <taxon>Bacillati</taxon>
        <taxon>Bacillota</taxon>
        <taxon>Clostridia</taxon>
        <taxon>Eubacteriales</taxon>
        <taxon>Eubacteriaceae</taxon>
        <taxon>Garciella</taxon>
    </lineage>
</organism>
<dbReference type="InterPro" id="IPR050515">
    <property type="entry name" value="Beta-lactam/transpept"/>
</dbReference>
<dbReference type="Proteomes" id="UP000196365">
    <property type="component" value="Unassembled WGS sequence"/>
</dbReference>
<dbReference type="SUPFAM" id="SSF56601">
    <property type="entry name" value="beta-lactamase/transpeptidase-like"/>
    <property type="match status" value="1"/>
</dbReference>
<dbReference type="SUPFAM" id="SSF56519">
    <property type="entry name" value="Penicillin binding protein dimerisation domain"/>
    <property type="match status" value="1"/>
</dbReference>
<dbReference type="OrthoDB" id="9804124at2"/>
<feature type="domain" description="Penicillin-binding protein transpeptidase" evidence="2">
    <location>
        <begin position="192"/>
        <end position="489"/>
    </location>
</feature>
<evidence type="ECO:0000256" key="1">
    <source>
        <dbReference type="SAM" id="Phobius"/>
    </source>
</evidence>
<dbReference type="EMBL" id="FUWV01000001">
    <property type="protein sequence ID" value="SJZ38499.1"/>
    <property type="molecule type" value="Genomic_DNA"/>
</dbReference>
<dbReference type="InterPro" id="IPR012338">
    <property type="entry name" value="Beta-lactam/transpept-like"/>
</dbReference>
<feature type="transmembrane region" description="Helical" evidence="1">
    <location>
        <begin position="12"/>
        <end position="30"/>
    </location>
</feature>
<dbReference type="AlphaFoldDB" id="A0A1T4K7V9"/>
<name>A0A1T4K7V9_9FIRM</name>
<dbReference type="InterPro" id="IPR036138">
    <property type="entry name" value="PBP_dimer_sf"/>
</dbReference>
<keyword evidence="1" id="KW-0812">Transmembrane</keyword>
<keyword evidence="1" id="KW-1133">Transmembrane helix</keyword>
<evidence type="ECO:0000313" key="3">
    <source>
        <dbReference type="EMBL" id="SJZ38499.1"/>
    </source>
</evidence>
<dbReference type="Pfam" id="PF00905">
    <property type="entry name" value="Transpeptidase"/>
    <property type="match status" value="1"/>
</dbReference>
<dbReference type="Gene3D" id="3.90.1310.10">
    <property type="entry name" value="Penicillin-binding protein 2a (Domain 2)"/>
    <property type="match status" value="1"/>
</dbReference>
<evidence type="ECO:0000259" key="2">
    <source>
        <dbReference type="Pfam" id="PF00905"/>
    </source>
</evidence>
<keyword evidence="1" id="KW-0472">Membrane</keyword>